<keyword evidence="1" id="KW-0812">Transmembrane</keyword>
<dbReference type="InterPro" id="IPR036779">
    <property type="entry name" value="LysM_dom_sf"/>
</dbReference>
<accession>A0ABP3DVD5</accession>
<organism evidence="3 4">
    <name type="scientific">Saccharothrix mutabilis subsp. mutabilis</name>
    <dbReference type="NCBI Taxonomy" id="66855"/>
    <lineage>
        <taxon>Bacteria</taxon>
        <taxon>Bacillati</taxon>
        <taxon>Actinomycetota</taxon>
        <taxon>Actinomycetes</taxon>
        <taxon>Pseudonocardiales</taxon>
        <taxon>Pseudonocardiaceae</taxon>
        <taxon>Saccharothrix</taxon>
    </lineage>
</organism>
<gene>
    <name evidence="3" type="ORF">GCM10010492_48670</name>
</gene>
<evidence type="ECO:0000256" key="1">
    <source>
        <dbReference type="SAM" id="Phobius"/>
    </source>
</evidence>
<keyword evidence="4" id="KW-1185">Reference proteome</keyword>
<protein>
    <submittedName>
        <fullName evidence="3">LysM peptidoglycan-binding domain-containing protein</fullName>
    </submittedName>
</protein>
<keyword evidence="1" id="KW-1133">Transmembrane helix</keyword>
<dbReference type="CDD" id="cd00118">
    <property type="entry name" value="LysM"/>
    <property type="match status" value="1"/>
</dbReference>
<feature type="transmembrane region" description="Helical" evidence="1">
    <location>
        <begin position="75"/>
        <end position="96"/>
    </location>
</feature>
<dbReference type="InterPro" id="IPR018392">
    <property type="entry name" value="LysM"/>
</dbReference>
<dbReference type="Proteomes" id="UP001500416">
    <property type="component" value="Unassembled WGS sequence"/>
</dbReference>
<keyword evidence="1" id="KW-0472">Membrane</keyword>
<dbReference type="RefSeq" id="WP_343936179.1">
    <property type="nucleotide sequence ID" value="NZ_BAAABU010000012.1"/>
</dbReference>
<dbReference type="Pfam" id="PF01476">
    <property type="entry name" value="LysM"/>
    <property type="match status" value="1"/>
</dbReference>
<dbReference type="PROSITE" id="PS51782">
    <property type="entry name" value="LYSM"/>
    <property type="match status" value="1"/>
</dbReference>
<sequence length="163" mass="17384">MAVVVGTRSGFELVDGAVAEDVRRGEPLPPGPRVLRSFRIDQRRPTTPRPRPLAVATAPEAAACTVREQRPAVQFARYAAVAVLAAVTLSVLYLFASGAASVPERTSVVHVQVGETLWDIAERTAPDSDPEAVVVRIKELNRLADPSIKPGQSLVVPDGRTDG</sequence>
<dbReference type="SMART" id="SM00257">
    <property type="entry name" value="LysM"/>
    <property type="match status" value="1"/>
</dbReference>
<evidence type="ECO:0000259" key="2">
    <source>
        <dbReference type="PROSITE" id="PS51782"/>
    </source>
</evidence>
<dbReference type="Gene3D" id="3.10.350.10">
    <property type="entry name" value="LysM domain"/>
    <property type="match status" value="1"/>
</dbReference>
<proteinExistence type="predicted"/>
<dbReference type="EMBL" id="BAAABU010000012">
    <property type="protein sequence ID" value="GAA0243685.1"/>
    <property type="molecule type" value="Genomic_DNA"/>
</dbReference>
<feature type="domain" description="LysM" evidence="2">
    <location>
        <begin position="107"/>
        <end position="156"/>
    </location>
</feature>
<evidence type="ECO:0000313" key="4">
    <source>
        <dbReference type="Proteomes" id="UP001500416"/>
    </source>
</evidence>
<name>A0ABP3DVD5_9PSEU</name>
<evidence type="ECO:0000313" key="3">
    <source>
        <dbReference type="EMBL" id="GAA0243685.1"/>
    </source>
</evidence>
<reference evidence="4" key="1">
    <citation type="journal article" date="2019" name="Int. J. Syst. Evol. Microbiol.">
        <title>The Global Catalogue of Microorganisms (GCM) 10K type strain sequencing project: providing services to taxonomists for standard genome sequencing and annotation.</title>
        <authorList>
            <consortium name="The Broad Institute Genomics Platform"/>
            <consortium name="The Broad Institute Genome Sequencing Center for Infectious Disease"/>
            <person name="Wu L."/>
            <person name="Ma J."/>
        </authorList>
    </citation>
    <scope>NUCLEOTIDE SEQUENCE [LARGE SCALE GENOMIC DNA]</scope>
    <source>
        <strain evidence="4">JCM 3380</strain>
    </source>
</reference>
<comment type="caution">
    <text evidence="3">The sequence shown here is derived from an EMBL/GenBank/DDBJ whole genome shotgun (WGS) entry which is preliminary data.</text>
</comment>